<organism evidence="3 4">
    <name type="scientific">Micromonospora rubida</name>
    <dbReference type="NCBI Taxonomy" id="2697657"/>
    <lineage>
        <taxon>Bacteria</taxon>
        <taxon>Bacillati</taxon>
        <taxon>Actinomycetota</taxon>
        <taxon>Actinomycetes</taxon>
        <taxon>Micromonosporales</taxon>
        <taxon>Micromonosporaceae</taxon>
        <taxon>Micromonospora</taxon>
    </lineage>
</organism>
<evidence type="ECO:0000313" key="4">
    <source>
        <dbReference type="Proteomes" id="UP001611075"/>
    </source>
</evidence>
<gene>
    <name evidence="3" type="ORF">ACH4OY_11375</name>
</gene>
<dbReference type="EMBL" id="JBIRPU010000005">
    <property type="protein sequence ID" value="MFI0793287.1"/>
    <property type="molecule type" value="Genomic_DNA"/>
</dbReference>
<feature type="transmembrane region" description="Helical" evidence="2">
    <location>
        <begin position="12"/>
        <end position="36"/>
    </location>
</feature>
<reference evidence="3 4" key="1">
    <citation type="submission" date="2024-10" db="EMBL/GenBank/DDBJ databases">
        <title>The Natural Products Discovery Center: Release of the First 8490 Sequenced Strains for Exploring Actinobacteria Biosynthetic Diversity.</title>
        <authorList>
            <person name="Kalkreuter E."/>
            <person name="Kautsar S.A."/>
            <person name="Yang D."/>
            <person name="Bader C.D."/>
            <person name="Teijaro C.N."/>
            <person name="Fluegel L."/>
            <person name="Davis C.M."/>
            <person name="Simpson J.R."/>
            <person name="Lauterbach L."/>
            <person name="Steele A.D."/>
            <person name="Gui C."/>
            <person name="Meng S."/>
            <person name="Li G."/>
            <person name="Viehrig K."/>
            <person name="Ye F."/>
            <person name="Su P."/>
            <person name="Kiefer A.F."/>
            <person name="Nichols A."/>
            <person name="Cepeda A.J."/>
            <person name="Yan W."/>
            <person name="Fan B."/>
            <person name="Jiang Y."/>
            <person name="Adhikari A."/>
            <person name="Zheng C.-J."/>
            <person name="Schuster L."/>
            <person name="Cowan T.M."/>
            <person name="Smanski M.J."/>
            <person name="Chevrette M.G."/>
            <person name="De Carvalho L.P.S."/>
            <person name="Shen B."/>
        </authorList>
    </citation>
    <scope>NUCLEOTIDE SEQUENCE [LARGE SCALE GENOMIC DNA]</scope>
    <source>
        <strain evidence="3 4">NPDC021253</strain>
    </source>
</reference>
<sequence length="157" mass="16489">MTSPGSDRRSPVAAWTVLIITGGLTAGSVVAWWVAAPPWHPWLFHSVVDLVVGAGYGVVAWLALLRRAHLAAWIMAAAGVGGSVSAAATGWAMIVHRWPDLWGPPQLLGAADWTRVPGSYALIVVLPWLLPVRPSAGPPGSPSASEPPSSRWPRPAC</sequence>
<dbReference type="Proteomes" id="UP001611075">
    <property type="component" value="Unassembled WGS sequence"/>
</dbReference>
<evidence type="ECO:0000256" key="2">
    <source>
        <dbReference type="SAM" id="Phobius"/>
    </source>
</evidence>
<name>A0ABW7SKQ5_9ACTN</name>
<keyword evidence="4" id="KW-1185">Reference proteome</keyword>
<evidence type="ECO:0000313" key="3">
    <source>
        <dbReference type="EMBL" id="MFI0793287.1"/>
    </source>
</evidence>
<keyword evidence="2" id="KW-1133">Transmembrane helix</keyword>
<protein>
    <submittedName>
        <fullName evidence="3">Uncharacterized protein</fullName>
    </submittedName>
</protein>
<feature type="region of interest" description="Disordered" evidence="1">
    <location>
        <begin position="136"/>
        <end position="157"/>
    </location>
</feature>
<feature type="transmembrane region" description="Helical" evidence="2">
    <location>
        <begin position="42"/>
        <end position="64"/>
    </location>
</feature>
<accession>A0ABW7SKQ5</accession>
<evidence type="ECO:0000256" key="1">
    <source>
        <dbReference type="SAM" id="MobiDB-lite"/>
    </source>
</evidence>
<proteinExistence type="predicted"/>
<dbReference type="RefSeq" id="WP_396678581.1">
    <property type="nucleotide sequence ID" value="NZ_JBIRPU010000005.1"/>
</dbReference>
<feature type="compositionally biased region" description="Low complexity" evidence="1">
    <location>
        <begin position="142"/>
        <end position="157"/>
    </location>
</feature>
<keyword evidence="2" id="KW-0472">Membrane</keyword>
<keyword evidence="2" id="KW-0812">Transmembrane</keyword>
<feature type="transmembrane region" description="Helical" evidence="2">
    <location>
        <begin position="71"/>
        <end position="94"/>
    </location>
</feature>
<comment type="caution">
    <text evidence="3">The sequence shown here is derived from an EMBL/GenBank/DDBJ whole genome shotgun (WGS) entry which is preliminary data.</text>
</comment>